<keyword evidence="3 5" id="KW-0745">Spermidine biosynthesis</keyword>
<name>A0A0M2RC81_9PROT</name>
<keyword evidence="9" id="KW-1185">Reference proteome</keyword>
<dbReference type="InterPro" id="IPR030373">
    <property type="entry name" value="PABS_CS"/>
</dbReference>
<evidence type="ECO:0000256" key="3">
    <source>
        <dbReference type="ARBA" id="ARBA00023066"/>
    </source>
</evidence>
<dbReference type="Pfam" id="PF01564">
    <property type="entry name" value="Spermine_synth"/>
    <property type="match status" value="1"/>
</dbReference>
<evidence type="ECO:0000313" key="8">
    <source>
        <dbReference type="EMBL" id="KKJ78044.1"/>
    </source>
</evidence>
<organism evidence="8 9">
    <name type="scientific">Kiloniella litopenaei</name>
    <dbReference type="NCBI Taxonomy" id="1549748"/>
    <lineage>
        <taxon>Bacteria</taxon>
        <taxon>Pseudomonadati</taxon>
        <taxon>Pseudomonadota</taxon>
        <taxon>Alphaproteobacteria</taxon>
        <taxon>Rhodospirillales</taxon>
        <taxon>Kiloniellaceae</taxon>
        <taxon>Kiloniella</taxon>
    </lineage>
</organism>
<comment type="function">
    <text evidence="5">Catalyzes the irreversible transfer of a propylamine group from the amino donor S-adenosylmethioninamine (decarboxy-AdoMet) to putrescine (1,4-diaminobutane) to yield spermidine.</text>
</comment>
<evidence type="ECO:0000256" key="4">
    <source>
        <dbReference type="ARBA" id="ARBA00023115"/>
    </source>
</evidence>
<evidence type="ECO:0000259" key="7">
    <source>
        <dbReference type="PROSITE" id="PS51006"/>
    </source>
</evidence>
<dbReference type="STRING" id="1549748.WH95_04650"/>
<dbReference type="EC" id="2.5.1.16" evidence="5"/>
<accession>A0A0M2RC81</accession>
<comment type="caution">
    <text evidence="5">Lacks conserved residue(s) required for the propagation of feature annotation.</text>
</comment>
<dbReference type="PATRIC" id="fig|1549748.8.peg.2412"/>
<feature type="binding site" evidence="5">
    <location>
        <position position="43"/>
    </location>
    <ligand>
        <name>S-methyl-5'-thioadenosine</name>
        <dbReference type="ChEBI" id="CHEBI:17509"/>
    </ligand>
</feature>
<dbReference type="EMBL" id="LANI01000003">
    <property type="protein sequence ID" value="KKJ78044.1"/>
    <property type="molecule type" value="Genomic_DNA"/>
</dbReference>
<comment type="pathway">
    <text evidence="5">Amine and polyamine biosynthesis; spermidine biosynthesis; spermidine from putrescine: step 1/1.</text>
</comment>
<dbReference type="SUPFAM" id="SSF53335">
    <property type="entry name" value="S-adenosyl-L-methionine-dependent methyltransferases"/>
    <property type="match status" value="1"/>
</dbReference>
<evidence type="ECO:0000256" key="2">
    <source>
        <dbReference type="ARBA" id="ARBA00022679"/>
    </source>
</evidence>
<feature type="binding site" evidence="5">
    <location>
        <position position="177"/>
    </location>
    <ligand>
        <name>S-methyl-5'-thioadenosine</name>
        <dbReference type="ChEBI" id="CHEBI:17509"/>
    </ligand>
</feature>
<dbReference type="PROSITE" id="PS01330">
    <property type="entry name" value="PABS_1"/>
    <property type="match status" value="1"/>
</dbReference>
<dbReference type="PANTHER" id="PTHR11558">
    <property type="entry name" value="SPERMIDINE/SPERMINE SYNTHASE"/>
    <property type="match status" value="1"/>
</dbReference>
<evidence type="ECO:0000256" key="1">
    <source>
        <dbReference type="ARBA" id="ARBA00007867"/>
    </source>
</evidence>
<dbReference type="GO" id="GO:0004766">
    <property type="term" value="F:spermidine synthase activity"/>
    <property type="evidence" value="ECO:0007669"/>
    <property type="project" value="UniProtKB-UniRule"/>
</dbReference>
<evidence type="ECO:0000256" key="6">
    <source>
        <dbReference type="PROSITE-ProRule" id="PRU00354"/>
    </source>
</evidence>
<dbReference type="InterPro" id="IPR037163">
    <property type="entry name" value="Spermidine_synt_N_sf"/>
</dbReference>
<proteinExistence type="inferred from homology"/>
<keyword evidence="4 5" id="KW-0620">Polyamine biosynthesis</keyword>
<dbReference type="Pfam" id="PF17284">
    <property type="entry name" value="Spermine_synt_N"/>
    <property type="match status" value="1"/>
</dbReference>
<gene>
    <name evidence="5" type="primary">speE</name>
    <name evidence="8" type="ORF">WH95_04650</name>
</gene>
<dbReference type="GO" id="GO:0005829">
    <property type="term" value="C:cytosol"/>
    <property type="evidence" value="ECO:0007669"/>
    <property type="project" value="TreeGrafter"/>
</dbReference>
<dbReference type="Gene3D" id="2.30.140.10">
    <property type="entry name" value="Spermidine synthase, tetramerisation domain"/>
    <property type="match status" value="1"/>
</dbReference>
<sequence>MNRTRSLADKIDFSTWWHEDPGAIGFTHAMKMELLHSEQSQFQKIEIYDHKDFGRILVLDDLIQASEADEFIYHEMAVHVPVLGRKRKNLRALIVGGGDGGLLRELLVHNNIEKVVMAEIDRRVIELSNEYLAINGDYNDPRVELICDDAARYVIEALDRKEQFDLIFMDITEPVGPSASLFTEEFLDNLVAILKDDGVCIDSDSIFIGKDRIRFLQEASSEEDHSLLEIMRSGRFFPHLDVYRSIVPMYPGAEFGFFLYSKDGFNYSDPYTEHDGKHYNAAVHKAAFALPNWWKNELGFGKGK</sequence>
<feature type="binding site" evidence="5">
    <location>
        <position position="119"/>
    </location>
    <ligand>
        <name>S-methyl-5'-thioadenosine</name>
        <dbReference type="ChEBI" id="CHEBI:17509"/>
    </ligand>
</feature>
<dbReference type="PROSITE" id="PS51006">
    <property type="entry name" value="PABS_2"/>
    <property type="match status" value="1"/>
</dbReference>
<comment type="caution">
    <text evidence="8">The sequence shown here is derived from an EMBL/GenBank/DDBJ whole genome shotgun (WGS) entry which is preliminary data.</text>
</comment>
<dbReference type="Gene3D" id="3.40.50.150">
    <property type="entry name" value="Vaccinia Virus protein VP39"/>
    <property type="match status" value="1"/>
</dbReference>
<dbReference type="GO" id="GO:0008295">
    <property type="term" value="P:spermidine biosynthetic process"/>
    <property type="evidence" value="ECO:0007669"/>
    <property type="project" value="UniProtKB-UniRule"/>
</dbReference>
<dbReference type="NCBIfam" id="NF037959">
    <property type="entry name" value="MFS_SpdSyn"/>
    <property type="match status" value="1"/>
</dbReference>
<dbReference type="InterPro" id="IPR035246">
    <property type="entry name" value="Spermidine_synt_N"/>
</dbReference>
<comment type="similarity">
    <text evidence="1 5">Belongs to the spermidine/spermine synthase family.</text>
</comment>
<dbReference type="PANTHER" id="PTHR11558:SF11">
    <property type="entry name" value="SPERMIDINE SYNTHASE"/>
    <property type="match status" value="1"/>
</dbReference>
<feature type="binding site" evidence="5">
    <location>
        <begin position="149"/>
        <end position="150"/>
    </location>
    <ligand>
        <name>S-methyl-5'-thioadenosine</name>
        <dbReference type="ChEBI" id="CHEBI:17509"/>
    </ligand>
</feature>
<evidence type="ECO:0000256" key="5">
    <source>
        <dbReference type="HAMAP-Rule" id="MF_00198"/>
    </source>
</evidence>
<dbReference type="UniPathway" id="UPA00248">
    <property type="reaction ID" value="UER00314"/>
</dbReference>
<feature type="binding site" evidence="5">
    <location>
        <position position="99"/>
    </location>
    <ligand>
        <name>spermidine</name>
        <dbReference type="ChEBI" id="CHEBI:57834"/>
    </ligand>
</feature>
<feature type="active site" description="Proton acceptor" evidence="5 6">
    <location>
        <position position="170"/>
    </location>
</feature>
<reference evidence="8 9" key="1">
    <citation type="submission" date="2015-03" db="EMBL/GenBank/DDBJ databases">
        <title>Genome sequence of Kiloniella sp. P1-1, isolated from the gut microflora of Pacific white shrimp, Penaeus vannamei.</title>
        <authorList>
            <person name="Shao Z."/>
            <person name="Wang L."/>
            <person name="Li X."/>
        </authorList>
    </citation>
    <scope>NUCLEOTIDE SEQUENCE [LARGE SCALE GENOMIC DNA]</scope>
    <source>
        <strain evidence="8 9">P1-1</strain>
    </source>
</reference>
<dbReference type="AlphaFoldDB" id="A0A0M2RC81"/>
<evidence type="ECO:0000313" key="9">
    <source>
        <dbReference type="Proteomes" id="UP000034491"/>
    </source>
</evidence>
<dbReference type="InterPro" id="IPR029063">
    <property type="entry name" value="SAM-dependent_MTases_sf"/>
</dbReference>
<feature type="binding site" evidence="5">
    <location>
        <position position="74"/>
    </location>
    <ligand>
        <name>spermidine</name>
        <dbReference type="ChEBI" id="CHEBI:57834"/>
    </ligand>
</feature>
<dbReference type="InterPro" id="IPR001045">
    <property type="entry name" value="Spermi_synthase"/>
</dbReference>
<comment type="subunit">
    <text evidence="5">Homodimer or homotetramer.</text>
</comment>
<keyword evidence="2 5" id="KW-0808">Transferase</keyword>
<comment type="catalytic activity">
    <reaction evidence="5">
        <text>S-adenosyl 3-(methylsulfanyl)propylamine + putrescine = S-methyl-5'-thioadenosine + spermidine + H(+)</text>
        <dbReference type="Rhea" id="RHEA:12721"/>
        <dbReference type="ChEBI" id="CHEBI:15378"/>
        <dbReference type="ChEBI" id="CHEBI:17509"/>
        <dbReference type="ChEBI" id="CHEBI:57443"/>
        <dbReference type="ChEBI" id="CHEBI:57834"/>
        <dbReference type="ChEBI" id="CHEBI:326268"/>
        <dbReference type="EC" id="2.5.1.16"/>
    </reaction>
</comment>
<feature type="domain" description="PABS" evidence="7">
    <location>
        <begin position="14"/>
        <end position="262"/>
    </location>
</feature>
<dbReference type="HAMAP" id="MF_00198">
    <property type="entry name" value="Spermidine_synth"/>
    <property type="match status" value="1"/>
</dbReference>
<protein>
    <recommendedName>
        <fullName evidence="5">Polyamine aminopropyltransferase</fullName>
    </recommendedName>
    <alternativeName>
        <fullName evidence="5">Putrescine aminopropyltransferase</fullName>
        <shortName evidence="5">PAPT</shortName>
    </alternativeName>
    <alternativeName>
        <fullName evidence="5">Spermidine synthase</fullName>
        <shortName evidence="5">SPDS</shortName>
        <shortName evidence="5">SPDSY</shortName>
        <ecNumber evidence="5">2.5.1.16</ecNumber>
    </alternativeName>
</protein>
<dbReference type="InterPro" id="IPR030374">
    <property type="entry name" value="PABS"/>
</dbReference>
<dbReference type="Proteomes" id="UP000034491">
    <property type="component" value="Unassembled WGS sequence"/>
</dbReference>
<dbReference type="CDD" id="cd02440">
    <property type="entry name" value="AdoMet_MTases"/>
    <property type="match status" value="1"/>
</dbReference>